<keyword evidence="6" id="KW-1015">Disulfide bond</keyword>
<evidence type="ECO:0000256" key="5">
    <source>
        <dbReference type="ARBA" id="ARBA00023145"/>
    </source>
</evidence>
<evidence type="ECO:0000259" key="11">
    <source>
        <dbReference type="PROSITE" id="PS50240"/>
    </source>
</evidence>
<evidence type="ECO:0000256" key="9">
    <source>
        <dbReference type="ARBA" id="ARBA00038868"/>
    </source>
</evidence>
<dbReference type="GO" id="GO:0007586">
    <property type="term" value="P:digestion"/>
    <property type="evidence" value="ECO:0007669"/>
    <property type="project" value="UniProtKB-KW"/>
</dbReference>
<evidence type="ECO:0000256" key="2">
    <source>
        <dbReference type="ARBA" id="ARBA00022757"/>
    </source>
</evidence>
<dbReference type="EMBL" id="JARGEI010000030">
    <property type="protein sequence ID" value="KAJ8705150.1"/>
    <property type="molecule type" value="Genomic_DNA"/>
</dbReference>
<dbReference type="InterPro" id="IPR009003">
    <property type="entry name" value="Peptidase_S1_PA"/>
</dbReference>
<protein>
    <recommendedName>
        <fullName evidence="9">trypsin</fullName>
        <ecNumber evidence="9">3.4.21.4</ecNumber>
    </recommendedName>
</protein>
<keyword evidence="1" id="KW-0645">Protease</keyword>
<keyword evidence="2" id="KW-0222">Digestion</keyword>
<evidence type="ECO:0000256" key="8">
    <source>
        <dbReference type="ARBA" id="ARBA00036320"/>
    </source>
</evidence>
<evidence type="ECO:0000256" key="7">
    <source>
        <dbReference type="ARBA" id="ARBA00024195"/>
    </source>
</evidence>
<evidence type="ECO:0000256" key="6">
    <source>
        <dbReference type="ARBA" id="ARBA00023157"/>
    </source>
</evidence>
<name>A0AAD8DKU3_MYTSE</name>
<comment type="caution">
    <text evidence="12">The sequence shown here is derived from an EMBL/GenBank/DDBJ whole genome shotgun (WGS) entry which is preliminary data.</text>
</comment>
<evidence type="ECO:0000256" key="1">
    <source>
        <dbReference type="ARBA" id="ARBA00022670"/>
    </source>
</evidence>
<comment type="similarity">
    <text evidence="7">Belongs to the peptidase S1 family. CLIP subfamily.</text>
</comment>
<keyword evidence="13" id="KW-1185">Reference proteome</keyword>
<dbReference type="PANTHER" id="PTHR24276:SF97">
    <property type="entry name" value="GH13245P2-RELATED"/>
    <property type="match status" value="1"/>
</dbReference>
<evidence type="ECO:0000313" key="13">
    <source>
        <dbReference type="Proteomes" id="UP001231518"/>
    </source>
</evidence>
<gene>
    <name evidence="12" type="ORF">PYW07_010977</name>
</gene>
<dbReference type="PRINTS" id="PR00722">
    <property type="entry name" value="CHYMOTRYPSIN"/>
</dbReference>
<dbReference type="GO" id="GO:0006508">
    <property type="term" value="P:proteolysis"/>
    <property type="evidence" value="ECO:0007669"/>
    <property type="project" value="UniProtKB-KW"/>
</dbReference>
<dbReference type="InterPro" id="IPR001254">
    <property type="entry name" value="Trypsin_dom"/>
</dbReference>
<reference evidence="12" key="1">
    <citation type="submission" date="2023-03" db="EMBL/GenBank/DDBJ databases">
        <title>Chromosome-level genomes of two armyworms, Mythimna separata and Mythimna loreyi, provide insights into the biosynthesis and reception of sex pheromones.</title>
        <authorList>
            <person name="Zhao H."/>
        </authorList>
    </citation>
    <scope>NUCLEOTIDE SEQUENCE</scope>
    <source>
        <strain evidence="12">BeijingLab</strain>
        <tissue evidence="12">Pupa</tissue>
    </source>
</reference>
<keyword evidence="4" id="KW-0720">Serine protease</keyword>
<dbReference type="InterPro" id="IPR001314">
    <property type="entry name" value="Peptidase_S1A"/>
</dbReference>
<dbReference type="Gene3D" id="2.40.10.10">
    <property type="entry name" value="Trypsin-like serine proteases"/>
    <property type="match status" value="1"/>
</dbReference>
<dbReference type="Pfam" id="PF00089">
    <property type="entry name" value="Trypsin"/>
    <property type="match status" value="1"/>
</dbReference>
<proteinExistence type="inferred from homology"/>
<evidence type="ECO:0000256" key="4">
    <source>
        <dbReference type="ARBA" id="ARBA00022825"/>
    </source>
</evidence>
<dbReference type="EC" id="3.4.21.4" evidence="9"/>
<accession>A0AAD8DKU3</accession>
<comment type="catalytic activity">
    <reaction evidence="8">
        <text>Preferential cleavage: Arg-|-Xaa, Lys-|-Xaa.</text>
        <dbReference type="EC" id="3.4.21.4"/>
    </reaction>
</comment>
<sequence length="335" mass="37360">MCDISRVLCVLCACLVFRIVLCEDDSEEDRSGLQEINAAGAHNQPTLQSGKGNYFGRLTPDCVTHYWRIFVTRRIPPRTYLYFHEVMTPEQLVGRDDEPAEDSGPVDVQWRIVGGKQVSIKEVPYQVLYGLYCGGTIIAPDWVITAAHCKEKESYVLAGSTQRSLATKYSVCAHFIHPQWNTTQLHTHDFDYQLILLEKPIPVSVNSRPIAIGNVEDIQEGEFVSVSGWGHTKYKQRVMQDIVRRVRVPVMSTETCKSLPLNNYKTITPRMFCAGLLNGTKDSCQGDSGGPAIMNGKLLGLVSFGVGCAMKEQPGVYSNIPLVRGWIRHITGLPL</sequence>
<dbReference type="CDD" id="cd00190">
    <property type="entry name" value="Tryp_SPc"/>
    <property type="match status" value="1"/>
</dbReference>
<keyword evidence="5" id="KW-0865">Zymogen</keyword>
<dbReference type="PANTHER" id="PTHR24276">
    <property type="entry name" value="POLYSERASE-RELATED"/>
    <property type="match status" value="1"/>
</dbReference>
<dbReference type="SMART" id="SM00020">
    <property type="entry name" value="Tryp_SPc"/>
    <property type="match status" value="1"/>
</dbReference>
<dbReference type="InterPro" id="IPR050430">
    <property type="entry name" value="Peptidase_S1"/>
</dbReference>
<dbReference type="FunFam" id="2.40.10.10:FF:000002">
    <property type="entry name" value="Transmembrane protease serine"/>
    <property type="match status" value="1"/>
</dbReference>
<dbReference type="AlphaFoldDB" id="A0AAD8DKU3"/>
<keyword evidence="10" id="KW-0732">Signal</keyword>
<evidence type="ECO:0000313" key="12">
    <source>
        <dbReference type="EMBL" id="KAJ8705150.1"/>
    </source>
</evidence>
<feature type="chain" id="PRO_5042183920" description="trypsin" evidence="10">
    <location>
        <begin position="23"/>
        <end position="335"/>
    </location>
</feature>
<organism evidence="12 13">
    <name type="scientific">Mythimna separata</name>
    <name type="common">Oriental armyworm</name>
    <name type="synonym">Pseudaletia separata</name>
    <dbReference type="NCBI Taxonomy" id="271217"/>
    <lineage>
        <taxon>Eukaryota</taxon>
        <taxon>Metazoa</taxon>
        <taxon>Ecdysozoa</taxon>
        <taxon>Arthropoda</taxon>
        <taxon>Hexapoda</taxon>
        <taxon>Insecta</taxon>
        <taxon>Pterygota</taxon>
        <taxon>Neoptera</taxon>
        <taxon>Endopterygota</taxon>
        <taxon>Lepidoptera</taxon>
        <taxon>Glossata</taxon>
        <taxon>Ditrysia</taxon>
        <taxon>Noctuoidea</taxon>
        <taxon>Noctuidae</taxon>
        <taxon>Noctuinae</taxon>
        <taxon>Hadenini</taxon>
        <taxon>Mythimna</taxon>
    </lineage>
</organism>
<dbReference type="SUPFAM" id="SSF50494">
    <property type="entry name" value="Trypsin-like serine proteases"/>
    <property type="match status" value="1"/>
</dbReference>
<dbReference type="GO" id="GO:0004252">
    <property type="term" value="F:serine-type endopeptidase activity"/>
    <property type="evidence" value="ECO:0007669"/>
    <property type="project" value="UniProtKB-EC"/>
</dbReference>
<evidence type="ECO:0000256" key="3">
    <source>
        <dbReference type="ARBA" id="ARBA00022801"/>
    </source>
</evidence>
<keyword evidence="3" id="KW-0378">Hydrolase</keyword>
<evidence type="ECO:0000256" key="10">
    <source>
        <dbReference type="SAM" id="SignalP"/>
    </source>
</evidence>
<dbReference type="PROSITE" id="PS00134">
    <property type="entry name" value="TRYPSIN_HIS"/>
    <property type="match status" value="1"/>
</dbReference>
<dbReference type="PROSITE" id="PS50240">
    <property type="entry name" value="TRYPSIN_DOM"/>
    <property type="match status" value="1"/>
</dbReference>
<feature type="signal peptide" evidence="10">
    <location>
        <begin position="1"/>
        <end position="22"/>
    </location>
</feature>
<dbReference type="InterPro" id="IPR043504">
    <property type="entry name" value="Peptidase_S1_PA_chymotrypsin"/>
</dbReference>
<dbReference type="InterPro" id="IPR018114">
    <property type="entry name" value="TRYPSIN_HIS"/>
</dbReference>
<feature type="domain" description="Peptidase S1" evidence="11">
    <location>
        <begin position="112"/>
        <end position="332"/>
    </location>
</feature>
<dbReference type="Proteomes" id="UP001231518">
    <property type="component" value="Chromosome 27"/>
</dbReference>